<evidence type="ECO:0000256" key="2">
    <source>
        <dbReference type="ARBA" id="ARBA00004479"/>
    </source>
</evidence>
<evidence type="ECO:0000256" key="13">
    <source>
        <dbReference type="ARBA" id="ARBA00022737"/>
    </source>
</evidence>
<keyword evidence="8" id="KW-0597">Phosphoprotein</keyword>
<dbReference type="Pfam" id="PF13855">
    <property type="entry name" value="LRR_8"/>
    <property type="match status" value="3"/>
</dbReference>
<evidence type="ECO:0000256" key="14">
    <source>
        <dbReference type="ARBA" id="ARBA00022741"/>
    </source>
</evidence>
<evidence type="ECO:0000256" key="11">
    <source>
        <dbReference type="ARBA" id="ARBA00022692"/>
    </source>
</evidence>
<name>A0AAV6XEE5_9LAMI</name>
<protein>
    <recommendedName>
        <fullName evidence="5">non-specific serine/threonine protein kinase</fullName>
        <ecNumber evidence="5">2.7.11.1</ecNumber>
    </recommendedName>
</protein>
<feature type="chain" id="PRO_5043630569" description="non-specific serine/threonine protein kinase" evidence="25">
    <location>
        <begin position="25"/>
        <end position="1121"/>
    </location>
</feature>
<dbReference type="InterPro" id="IPR003591">
    <property type="entry name" value="Leu-rich_rpt_typical-subtyp"/>
</dbReference>
<dbReference type="InterPro" id="IPR001611">
    <property type="entry name" value="Leu-rich_rpt"/>
</dbReference>
<evidence type="ECO:0000256" key="1">
    <source>
        <dbReference type="ARBA" id="ARBA00004162"/>
    </source>
</evidence>
<keyword evidence="18 24" id="KW-0472">Membrane</keyword>
<keyword evidence="16 23" id="KW-0067">ATP-binding</keyword>
<keyword evidence="9" id="KW-0433">Leucine-rich repeat</keyword>
<comment type="caution">
    <text evidence="27">The sequence shown here is derived from an EMBL/GenBank/DDBJ whole genome shotgun (WGS) entry which is preliminary data.</text>
</comment>
<keyword evidence="17 24" id="KW-1133">Transmembrane helix</keyword>
<dbReference type="GO" id="GO:0006952">
    <property type="term" value="P:defense response"/>
    <property type="evidence" value="ECO:0007669"/>
    <property type="project" value="UniProtKB-ARBA"/>
</dbReference>
<dbReference type="PROSITE" id="PS00107">
    <property type="entry name" value="PROTEIN_KINASE_ATP"/>
    <property type="match status" value="1"/>
</dbReference>
<dbReference type="SMART" id="SM00220">
    <property type="entry name" value="S_TKc"/>
    <property type="match status" value="1"/>
</dbReference>
<dbReference type="PANTHER" id="PTHR45974">
    <property type="entry name" value="RECEPTOR-LIKE PROTEIN 55"/>
    <property type="match status" value="1"/>
</dbReference>
<keyword evidence="7" id="KW-0723">Serine/threonine-protein kinase</keyword>
<evidence type="ECO:0000256" key="19">
    <source>
        <dbReference type="ARBA" id="ARBA00023170"/>
    </source>
</evidence>
<dbReference type="Pfam" id="PF07714">
    <property type="entry name" value="PK_Tyr_Ser-Thr"/>
    <property type="match status" value="1"/>
</dbReference>
<evidence type="ECO:0000256" key="16">
    <source>
        <dbReference type="ARBA" id="ARBA00022840"/>
    </source>
</evidence>
<evidence type="ECO:0000256" key="8">
    <source>
        <dbReference type="ARBA" id="ARBA00022553"/>
    </source>
</evidence>
<comment type="catalytic activity">
    <reaction evidence="21">
        <text>L-threonyl-[protein] + ATP = O-phospho-L-threonyl-[protein] + ADP + H(+)</text>
        <dbReference type="Rhea" id="RHEA:46608"/>
        <dbReference type="Rhea" id="RHEA-COMP:11060"/>
        <dbReference type="Rhea" id="RHEA-COMP:11605"/>
        <dbReference type="ChEBI" id="CHEBI:15378"/>
        <dbReference type="ChEBI" id="CHEBI:30013"/>
        <dbReference type="ChEBI" id="CHEBI:30616"/>
        <dbReference type="ChEBI" id="CHEBI:61977"/>
        <dbReference type="ChEBI" id="CHEBI:456216"/>
        <dbReference type="EC" id="2.7.11.1"/>
    </reaction>
</comment>
<proteinExistence type="inferred from homology"/>
<dbReference type="EMBL" id="WHWC01000008">
    <property type="protein sequence ID" value="KAG8378392.1"/>
    <property type="molecule type" value="Genomic_DNA"/>
</dbReference>
<comment type="subcellular location">
    <subcellularLocation>
        <location evidence="1">Cell membrane</location>
        <topology evidence="1">Single-pass membrane protein</topology>
    </subcellularLocation>
    <subcellularLocation>
        <location evidence="2">Membrane</location>
        <topology evidence="2">Single-pass type I membrane protein</topology>
    </subcellularLocation>
</comment>
<dbReference type="Gene3D" id="3.80.10.10">
    <property type="entry name" value="Ribonuclease Inhibitor"/>
    <property type="match status" value="4"/>
</dbReference>
<keyword evidence="19" id="KW-0675">Receptor</keyword>
<dbReference type="Pfam" id="PF08263">
    <property type="entry name" value="LRRNT_2"/>
    <property type="match status" value="1"/>
</dbReference>
<dbReference type="PROSITE" id="PS50011">
    <property type="entry name" value="PROTEIN_KINASE_DOM"/>
    <property type="match status" value="1"/>
</dbReference>
<dbReference type="InterPro" id="IPR000719">
    <property type="entry name" value="Prot_kinase_dom"/>
</dbReference>
<dbReference type="SUPFAM" id="SSF52047">
    <property type="entry name" value="RNI-like"/>
    <property type="match status" value="2"/>
</dbReference>
<evidence type="ECO:0000256" key="23">
    <source>
        <dbReference type="PROSITE-ProRule" id="PRU10141"/>
    </source>
</evidence>
<keyword evidence="6" id="KW-1003">Cell membrane</keyword>
<sequence length="1121" mass="123774">MENSCFFIVVVTLLLLKCTTLCSSRNLFNSSTDEDALLAFKATITSDPYGILVNNWSTNNAPVCYWIGVSCGIKQRRVTSLNLSGFHLRGTVAPHLGNLTFLRSLDISFNNFTGIIPDKMSNLRRLKEINVEVNTFTGEIPPWFGTLHELQHIYLNDNTFTGSIPPSLFNTTSKLLTLDIGYNFLGGNVPQEIQNFSSLEKLNLEFNQFTVGSLPHGIFKVSSIRTINLKGCSLSGMLPSDMCNSIPKLKMLHLSKNQLFGQIPPNIYKCRNLEDLRLTYNHFDGNIPSEIGSLVNLKILALGANSFGGGIPKQLGNPTSLNSISLYDNKLTGELPQELSNLAYLEAFDVSYNVLSGSIPSFMFNISTLKIMSLSSNHFSGNLPSTIGMGLTLLILEQLYLGQNRLMGTIPNYITNASTLTHLDMETNSFSGPVPSFGNLRLLQELRIWENNLTGNLRFLSSLTNCRYLRVLQISENPLNGILPTSIGNLSTTLQQFGARKCRITGAIPPEIGNLSSLRQLSLSSNQLTGFIPTTLGKLEHLEELTLSRNMLQGYIPPDLCQMSNLVYLYLYTNMLTGAIPDCLGELTTLSRVHLGSNNLNSTIPSNFWNLVDLLELNLSSNYLNGQLSLDIGSLNVIISIDLSLNQFSGDIPSSIGTSQTIEFLSLAHNKFESSIPKSLGNIINLESLDLSNNNLSGTIPKSLEGLRYLRYFNVSYNKLEGEIPTGGPFVDFTAQSFLQNSALCGATRFHVQLCTRSRPKNISSLLVKYILPPIISTIILVVIMIVIIRRRIRKHNKVAVPADISLGIAWRKISYQELVCGTSAFSEANLLGKGGFGSVFRGILSDDKLNVAIKVFNMQLEGASKSFDTESEILSSVRHRNLVRIIGCCCNTEFKALILAYMPNGSLEKWLYIESYCLDVLQRVKIAIDVALALEYLHHGHTFPVVHCDIKPSNILLDEDMTAHVADFGLSKLFDEGEVVIQTNTLATIGYTAPEYGSEGKVSTNGDVYSYGILLLEMFTMKKPTDDMFSEEMSLKDWVSGAILQENSIDEVVAPGLLTRDDQHFSAKEQCVSSVFGLAMECLAFSPDERINTIQIVAALQKINATVIAGIQRRENLLLL</sequence>
<evidence type="ECO:0000256" key="5">
    <source>
        <dbReference type="ARBA" id="ARBA00012513"/>
    </source>
</evidence>
<dbReference type="FunFam" id="3.80.10.10:FF:000275">
    <property type="entry name" value="Leucine-rich repeat receptor-like protein kinase"/>
    <property type="match status" value="1"/>
</dbReference>
<evidence type="ECO:0000256" key="15">
    <source>
        <dbReference type="ARBA" id="ARBA00022777"/>
    </source>
</evidence>
<feature type="signal peptide" evidence="25">
    <location>
        <begin position="1"/>
        <end position="24"/>
    </location>
</feature>
<evidence type="ECO:0000256" key="24">
    <source>
        <dbReference type="SAM" id="Phobius"/>
    </source>
</evidence>
<comment type="catalytic activity">
    <reaction evidence="22">
        <text>L-seryl-[protein] + ATP = O-phospho-L-seryl-[protein] + ADP + H(+)</text>
        <dbReference type="Rhea" id="RHEA:17989"/>
        <dbReference type="Rhea" id="RHEA-COMP:9863"/>
        <dbReference type="Rhea" id="RHEA-COMP:11604"/>
        <dbReference type="ChEBI" id="CHEBI:15378"/>
        <dbReference type="ChEBI" id="CHEBI:29999"/>
        <dbReference type="ChEBI" id="CHEBI:30616"/>
        <dbReference type="ChEBI" id="CHEBI:83421"/>
        <dbReference type="ChEBI" id="CHEBI:456216"/>
        <dbReference type="EC" id="2.7.11.1"/>
    </reaction>
</comment>
<keyword evidence="14 23" id="KW-0547">Nucleotide-binding</keyword>
<evidence type="ECO:0000256" key="18">
    <source>
        <dbReference type="ARBA" id="ARBA00023136"/>
    </source>
</evidence>
<dbReference type="AlphaFoldDB" id="A0AAV6XEE5"/>
<keyword evidence="11 24" id="KW-0812">Transmembrane</keyword>
<gene>
    <name evidence="27" type="ORF">BUALT_Bualt08G0132700</name>
</gene>
<evidence type="ECO:0000256" key="20">
    <source>
        <dbReference type="ARBA" id="ARBA00023180"/>
    </source>
</evidence>
<dbReference type="FunFam" id="3.80.10.10:FF:000041">
    <property type="entry name" value="LRR receptor-like serine/threonine-protein kinase ERECTA"/>
    <property type="match status" value="2"/>
</dbReference>
<evidence type="ECO:0000256" key="22">
    <source>
        <dbReference type="ARBA" id="ARBA00048679"/>
    </source>
</evidence>
<feature type="transmembrane region" description="Helical" evidence="24">
    <location>
        <begin position="770"/>
        <end position="789"/>
    </location>
</feature>
<dbReference type="PANTHER" id="PTHR45974:SF257">
    <property type="entry name" value="PROTEIN KINASE DOMAIN-CONTAINING PROTEIN"/>
    <property type="match status" value="1"/>
</dbReference>
<dbReference type="Pfam" id="PF00560">
    <property type="entry name" value="LRR_1"/>
    <property type="match status" value="5"/>
</dbReference>
<keyword evidence="28" id="KW-1185">Reference proteome</keyword>
<feature type="domain" description="Protein kinase" evidence="26">
    <location>
        <begin position="826"/>
        <end position="1108"/>
    </location>
</feature>
<dbReference type="Gene3D" id="1.10.510.10">
    <property type="entry name" value="Transferase(Phosphotransferase) domain 1"/>
    <property type="match status" value="1"/>
</dbReference>
<dbReference type="FunFam" id="3.80.10.10:FF:000095">
    <property type="entry name" value="LRR receptor-like serine/threonine-protein kinase GSO1"/>
    <property type="match status" value="1"/>
</dbReference>
<dbReference type="GO" id="GO:0004674">
    <property type="term" value="F:protein serine/threonine kinase activity"/>
    <property type="evidence" value="ECO:0007669"/>
    <property type="project" value="UniProtKB-KW"/>
</dbReference>
<evidence type="ECO:0000313" key="27">
    <source>
        <dbReference type="EMBL" id="KAG8378392.1"/>
    </source>
</evidence>
<comment type="similarity">
    <text evidence="3">Belongs to the protein kinase superfamily. Ser/Thr protein kinase family.</text>
</comment>
<evidence type="ECO:0000256" key="10">
    <source>
        <dbReference type="ARBA" id="ARBA00022679"/>
    </source>
</evidence>
<dbReference type="InterPro" id="IPR013210">
    <property type="entry name" value="LRR_N_plant-typ"/>
</dbReference>
<dbReference type="SMART" id="SM00369">
    <property type="entry name" value="LRR_TYP"/>
    <property type="match status" value="10"/>
</dbReference>
<evidence type="ECO:0000256" key="6">
    <source>
        <dbReference type="ARBA" id="ARBA00022475"/>
    </source>
</evidence>
<dbReference type="PROSITE" id="PS51450">
    <property type="entry name" value="LRR"/>
    <property type="match status" value="1"/>
</dbReference>
<dbReference type="GO" id="GO:0051707">
    <property type="term" value="P:response to other organism"/>
    <property type="evidence" value="ECO:0007669"/>
    <property type="project" value="UniProtKB-ARBA"/>
</dbReference>
<dbReference type="GO" id="GO:0005886">
    <property type="term" value="C:plasma membrane"/>
    <property type="evidence" value="ECO:0007669"/>
    <property type="project" value="UniProtKB-SubCell"/>
</dbReference>
<dbReference type="FunFam" id="1.10.510.10:FF:000358">
    <property type="entry name" value="Putative leucine-rich repeat receptor-like serine/threonine-protein kinase"/>
    <property type="match status" value="1"/>
</dbReference>
<keyword evidence="20" id="KW-0325">Glycoprotein</keyword>
<dbReference type="InterPro" id="IPR017441">
    <property type="entry name" value="Protein_kinase_ATP_BS"/>
</dbReference>
<evidence type="ECO:0000259" key="26">
    <source>
        <dbReference type="PROSITE" id="PS50011"/>
    </source>
</evidence>
<dbReference type="Gene3D" id="3.30.200.20">
    <property type="entry name" value="Phosphorylase Kinase, domain 1"/>
    <property type="match status" value="1"/>
</dbReference>
<dbReference type="SUPFAM" id="SSF56112">
    <property type="entry name" value="Protein kinase-like (PK-like)"/>
    <property type="match status" value="1"/>
</dbReference>
<evidence type="ECO:0000256" key="12">
    <source>
        <dbReference type="ARBA" id="ARBA00022729"/>
    </source>
</evidence>
<keyword evidence="12 25" id="KW-0732">Signal</keyword>
<feature type="binding site" evidence="23">
    <location>
        <position position="855"/>
    </location>
    <ligand>
        <name>ATP</name>
        <dbReference type="ChEBI" id="CHEBI:30616"/>
    </ligand>
</feature>
<organism evidence="27 28">
    <name type="scientific">Buddleja alternifolia</name>
    <dbReference type="NCBI Taxonomy" id="168488"/>
    <lineage>
        <taxon>Eukaryota</taxon>
        <taxon>Viridiplantae</taxon>
        <taxon>Streptophyta</taxon>
        <taxon>Embryophyta</taxon>
        <taxon>Tracheophyta</taxon>
        <taxon>Spermatophyta</taxon>
        <taxon>Magnoliopsida</taxon>
        <taxon>eudicotyledons</taxon>
        <taxon>Gunneridae</taxon>
        <taxon>Pentapetalae</taxon>
        <taxon>asterids</taxon>
        <taxon>lamiids</taxon>
        <taxon>Lamiales</taxon>
        <taxon>Scrophulariaceae</taxon>
        <taxon>Buddlejeae</taxon>
        <taxon>Buddleja</taxon>
    </lineage>
</organism>
<dbReference type="InterPro" id="IPR011009">
    <property type="entry name" value="Kinase-like_dom_sf"/>
</dbReference>
<evidence type="ECO:0000256" key="21">
    <source>
        <dbReference type="ARBA" id="ARBA00047899"/>
    </source>
</evidence>
<dbReference type="PROSITE" id="PS00108">
    <property type="entry name" value="PROTEIN_KINASE_ST"/>
    <property type="match status" value="1"/>
</dbReference>
<evidence type="ECO:0000313" key="28">
    <source>
        <dbReference type="Proteomes" id="UP000826271"/>
    </source>
</evidence>
<dbReference type="GO" id="GO:0005524">
    <property type="term" value="F:ATP binding"/>
    <property type="evidence" value="ECO:0007669"/>
    <property type="project" value="UniProtKB-UniRule"/>
</dbReference>
<accession>A0AAV6XEE5</accession>
<dbReference type="InterPro" id="IPR008271">
    <property type="entry name" value="Ser/Thr_kinase_AS"/>
</dbReference>
<dbReference type="InterPro" id="IPR001245">
    <property type="entry name" value="Ser-Thr/Tyr_kinase_cat_dom"/>
</dbReference>
<evidence type="ECO:0000256" key="25">
    <source>
        <dbReference type="SAM" id="SignalP"/>
    </source>
</evidence>
<dbReference type="Proteomes" id="UP000826271">
    <property type="component" value="Unassembled WGS sequence"/>
</dbReference>
<evidence type="ECO:0000256" key="17">
    <source>
        <dbReference type="ARBA" id="ARBA00022989"/>
    </source>
</evidence>
<evidence type="ECO:0000256" key="3">
    <source>
        <dbReference type="ARBA" id="ARBA00008684"/>
    </source>
</evidence>
<evidence type="ECO:0000256" key="7">
    <source>
        <dbReference type="ARBA" id="ARBA00022527"/>
    </source>
</evidence>
<keyword evidence="13" id="KW-0677">Repeat</keyword>
<keyword evidence="10" id="KW-0808">Transferase</keyword>
<keyword evidence="15" id="KW-0418">Kinase</keyword>
<evidence type="ECO:0000256" key="9">
    <source>
        <dbReference type="ARBA" id="ARBA00022614"/>
    </source>
</evidence>
<evidence type="ECO:0000256" key="4">
    <source>
        <dbReference type="ARBA" id="ARBA00009592"/>
    </source>
</evidence>
<reference evidence="27" key="1">
    <citation type="submission" date="2019-10" db="EMBL/GenBank/DDBJ databases">
        <authorList>
            <person name="Zhang R."/>
            <person name="Pan Y."/>
            <person name="Wang J."/>
            <person name="Ma R."/>
            <person name="Yu S."/>
        </authorList>
    </citation>
    <scope>NUCLEOTIDE SEQUENCE</scope>
    <source>
        <strain evidence="27">LA-IB0</strain>
        <tissue evidence="27">Leaf</tissue>
    </source>
</reference>
<dbReference type="EC" id="2.7.11.1" evidence="5"/>
<dbReference type="InterPro" id="IPR032675">
    <property type="entry name" value="LRR_dom_sf"/>
</dbReference>
<comment type="similarity">
    <text evidence="4">Belongs to the RLP family.</text>
</comment>